<evidence type="ECO:0000256" key="1">
    <source>
        <dbReference type="ARBA" id="ARBA00003029"/>
    </source>
</evidence>
<dbReference type="Pfam" id="PF00612">
    <property type="entry name" value="IQ"/>
    <property type="match status" value="1"/>
</dbReference>
<comment type="caution">
    <text evidence="13">The sequence shown here is derived from an EMBL/GenBank/DDBJ whole genome shotgun (WGS) entry which is preliminary data.</text>
</comment>
<evidence type="ECO:0000256" key="6">
    <source>
        <dbReference type="ARBA" id="ARBA00022846"/>
    </source>
</evidence>
<dbReference type="InterPro" id="IPR042815">
    <property type="entry name" value="DRC10"/>
</dbReference>
<sequence>MTAEPRKYSANSESDERLRRPSIMSPLPLLANAPTIQKLSLKHLPTIDSKRFMKVLDNTVTRVLLVSSFPRIVSNISEFSLLLGRNATVLFETYGPLSKAYDEQCNQSRIRPRLTDREAMDQQRASFITFDDGTSVGSDKLTASNRVKPQVTSRLFEVTRLLLREMMNNPLAISALIRHREQWAIEPSASCRRLAVQLVHLRSLTRNDLLTTPKARARRDEFLDRLRRRDAEQKRMIEDLSKQFQALQESQKSQLLERMERARDLQTKIREIQEKTQNELIHLKQQYDTERRLTRQKHQESVRAMESFLNASKIQLKKLIERNIDYEQKTRLEKWKMEDEISGMLAKADTEMFEMQAELDTRTVEEQKESEECAVLMEKLEPLKILADAVLEKKRIEAEQQAAQLQEQENMIRAATTIQSLWRSWRARKLIKAERRQRKKNKAA</sequence>
<keyword evidence="7" id="KW-0969">Cilium</keyword>
<keyword evidence="14" id="KW-1185">Reference proteome</keyword>
<keyword evidence="5" id="KW-0963">Cytoplasm</keyword>
<organism evidence="13 14">
    <name type="scientific">Fasciola hepatica</name>
    <name type="common">Liver fluke</name>
    <dbReference type="NCBI Taxonomy" id="6192"/>
    <lineage>
        <taxon>Eukaryota</taxon>
        <taxon>Metazoa</taxon>
        <taxon>Spiralia</taxon>
        <taxon>Lophotrochozoa</taxon>
        <taxon>Platyhelminthes</taxon>
        <taxon>Trematoda</taxon>
        <taxon>Digenea</taxon>
        <taxon>Plagiorchiida</taxon>
        <taxon>Echinostomata</taxon>
        <taxon>Echinostomatoidea</taxon>
        <taxon>Fasciolidae</taxon>
        <taxon>Fasciola</taxon>
    </lineage>
</organism>
<accession>A0A4E0S2M1</accession>
<dbReference type="EMBL" id="JXXN02000321">
    <property type="protein sequence ID" value="THD27792.1"/>
    <property type="molecule type" value="Genomic_DNA"/>
</dbReference>
<dbReference type="Proteomes" id="UP000230066">
    <property type="component" value="Unassembled WGS sequence"/>
</dbReference>
<comment type="function">
    <text evidence="1">Component of the nexin-dynein regulatory complex (N-DRC), a key regulator of ciliary/flagellar motility which maintains the alignment and integrity of the distal axoneme and regulates microtubule sliding in motile axonemes.</text>
</comment>
<evidence type="ECO:0000256" key="5">
    <source>
        <dbReference type="ARBA" id="ARBA00022490"/>
    </source>
</evidence>
<comment type="similarity">
    <text evidence="3">Belongs to the DRC10 family.</text>
</comment>
<evidence type="ECO:0000313" key="14">
    <source>
        <dbReference type="Proteomes" id="UP000230066"/>
    </source>
</evidence>
<evidence type="ECO:0000313" key="13">
    <source>
        <dbReference type="EMBL" id="THD27792.1"/>
    </source>
</evidence>
<evidence type="ECO:0000256" key="4">
    <source>
        <dbReference type="ARBA" id="ARBA00021752"/>
    </source>
</evidence>
<feature type="coiled-coil region" evidence="12">
    <location>
        <begin position="223"/>
        <end position="275"/>
    </location>
</feature>
<evidence type="ECO:0000256" key="7">
    <source>
        <dbReference type="ARBA" id="ARBA00023069"/>
    </source>
</evidence>
<evidence type="ECO:0000256" key="2">
    <source>
        <dbReference type="ARBA" id="ARBA00004611"/>
    </source>
</evidence>
<evidence type="ECO:0000256" key="12">
    <source>
        <dbReference type="SAM" id="Coils"/>
    </source>
</evidence>
<evidence type="ECO:0000256" key="10">
    <source>
        <dbReference type="ARBA" id="ARBA00032180"/>
    </source>
</evidence>
<dbReference type="PANTHER" id="PTHR31598">
    <property type="entry name" value="IQ DOMAIN-CONTAINING PROTEIN D"/>
    <property type="match status" value="1"/>
</dbReference>
<dbReference type="CDD" id="cd23767">
    <property type="entry name" value="IQCD"/>
    <property type="match status" value="1"/>
</dbReference>
<feature type="coiled-coil region" evidence="12">
    <location>
        <begin position="386"/>
        <end position="415"/>
    </location>
</feature>
<keyword evidence="9" id="KW-0966">Cell projection</keyword>
<dbReference type="PANTHER" id="PTHR31598:SF1">
    <property type="entry name" value="DYNEIN REGULATORY COMPLEX PROTEIN 10"/>
    <property type="match status" value="1"/>
</dbReference>
<dbReference type="PROSITE" id="PS50096">
    <property type="entry name" value="IQ"/>
    <property type="match status" value="1"/>
</dbReference>
<dbReference type="InterPro" id="IPR000048">
    <property type="entry name" value="IQ_motif_EF-hand-BS"/>
</dbReference>
<dbReference type="AlphaFoldDB" id="A0A4E0S2M1"/>
<evidence type="ECO:0000256" key="9">
    <source>
        <dbReference type="ARBA" id="ARBA00023273"/>
    </source>
</evidence>
<keyword evidence="8" id="KW-0206">Cytoskeleton</keyword>
<keyword evidence="12" id="KW-0175">Coiled coil</keyword>
<gene>
    <name evidence="13" type="ORF">D915_001318</name>
</gene>
<protein>
    <recommendedName>
        <fullName evidence="4">Dynein regulatory complex protein 10</fullName>
    </recommendedName>
    <alternativeName>
        <fullName evidence="10">IQ domain-containing protein D</fullName>
    </alternativeName>
</protein>
<evidence type="ECO:0000256" key="11">
    <source>
        <dbReference type="ARBA" id="ARBA00046836"/>
    </source>
</evidence>
<evidence type="ECO:0000256" key="8">
    <source>
        <dbReference type="ARBA" id="ARBA00023212"/>
    </source>
</evidence>
<comment type="subunit">
    <text evidence="11">Component of the nexin-dynein regulatory complex (N-DRC). Interacts with CFAP52.</text>
</comment>
<comment type="subcellular location">
    <subcellularLocation>
        <location evidence="2">Cytoplasm</location>
        <location evidence="2">Cytoskeleton</location>
        <location evidence="2">Flagellum axoneme</location>
    </subcellularLocation>
</comment>
<reference evidence="13" key="1">
    <citation type="submission" date="2019-03" db="EMBL/GenBank/DDBJ databases">
        <title>Improved annotation for the trematode Fasciola hepatica.</title>
        <authorList>
            <person name="Choi Y.-J."/>
            <person name="Martin J."/>
            <person name="Mitreva M."/>
        </authorList>
    </citation>
    <scope>NUCLEOTIDE SEQUENCE [LARGE SCALE GENOMIC DNA]</scope>
</reference>
<keyword evidence="6" id="KW-0282">Flagellum</keyword>
<proteinExistence type="inferred from homology"/>
<evidence type="ECO:0000256" key="3">
    <source>
        <dbReference type="ARBA" id="ARBA00009071"/>
    </source>
</evidence>
<name>A0A4E0S2M1_FASHE</name>